<sequence>MSDVNFPEQLVYINGHENHHTFYMIRNSNSKQTLQCVVHGGNPLASLSWSCYSGTQTDMNTPSSAVSNVSWFAGEWNESTCICQASHILGWSQSQSVTVKVLCKSS</sequence>
<evidence type="ECO:0000313" key="1">
    <source>
        <dbReference type="EMBL" id="WAR06231.1"/>
    </source>
</evidence>
<dbReference type="SUPFAM" id="SSF48726">
    <property type="entry name" value="Immunoglobulin"/>
    <property type="match status" value="1"/>
</dbReference>
<dbReference type="Proteomes" id="UP001164746">
    <property type="component" value="Chromosome 5"/>
</dbReference>
<organism evidence="1 2">
    <name type="scientific">Mya arenaria</name>
    <name type="common">Soft-shell clam</name>
    <dbReference type="NCBI Taxonomy" id="6604"/>
    <lineage>
        <taxon>Eukaryota</taxon>
        <taxon>Metazoa</taxon>
        <taxon>Spiralia</taxon>
        <taxon>Lophotrochozoa</taxon>
        <taxon>Mollusca</taxon>
        <taxon>Bivalvia</taxon>
        <taxon>Autobranchia</taxon>
        <taxon>Heteroconchia</taxon>
        <taxon>Euheterodonta</taxon>
        <taxon>Imparidentia</taxon>
        <taxon>Neoheterodontei</taxon>
        <taxon>Myida</taxon>
        <taxon>Myoidea</taxon>
        <taxon>Myidae</taxon>
        <taxon>Mya</taxon>
    </lineage>
</organism>
<dbReference type="Gene3D" id="2.60.40.10">
    <property type="entry name" value="Immunoglobulins"/>
    <property type="match status" value="1"/>
</dbReference>
<evidence type="ECO:0000313" key="2">
    <source>
        <dbReference type="Proteomes" id="UP001164746"/>
    </source>
</evidence>
<dbReference type="InterPro" id="IPR013783">
    <property type="entry name" value="Ig-like_fold"/>
</dbReference>
<proteinExistence type="predicted"/>
<dbReference type="InterPro" id="IPR036179">
    <property type="entry name" value="Ig-like_dom_sf"/>
</dbReference>
<dbReference type="EMBL" id="CP111016">
    <property type="protein sequence ID" value="WAR06231.1"/>
    <property type="molecule type" value="Genomic_DNA"/>
</dbReference>
<reference evidence="1" key="1">
    <citation type="submission" date="2022-11" db="EMBL/GenBank/DDBJ databases">
        <title>Centuries of genome instability and evolution in soft-shell clam transmissible cancer (bioRxiv).</title>
        <authorList>
            <person name="Hart S.F.M."/>
            <person name="Yonemitsu M.A."/>
            <person name="Giersch R.M."/>
            <person name="Beal B.F."/>
            <person name="Arriagada G."/>
            <person name="Davis B.W."/>
            <person name="Ostrander E.A."/>
            <person name="Goff S.P."/>
            <person name="Metzger M.J."/>
        </authorList>
    </citation>
    <scope>NUCLEOTIDE SEQUENCE</scope>
    <source>
        <strain evidence="1">MELC-2E11</strain>
        <tissue evidence="1">Siphon/mantle</tissue>
    </source>
</reference>
<name>A0ABY7EBH0_MYAAR</name>
<accession>A0ABY7EBH0</accession>
<gene>
    <name evidence="1" type="ORF">MAR_021600</name>
</gene>
<keyword evidence="2" id="KW-1185">Reference proteome</keyword>
<protein>
    <submittedName>
        <fullName evidence="1">Uncharacterized protein</fullName>
    </submittedName>
</protein>